<dbReference type="RefSeq" id="WP_053430545.1">
    <property type="nucleotide sequence ID" value="NZ_CP040441.1"/>
</dbReference>
<comment type="caution">
    <text evidence="1">The sequence shown here is derived from an EMBL/GenBank/DDBJ whole genome shotgun (WGS) entry which is preliminary data.</text>
</comment>
<name>A0A0M0KH51_ALKHA</name>
<evidence type="ECO:0000313" key="1">
    <source>
        <dbReference type="EMBL" id="KOO38141.1"/>
    </source>
</evidence>
<dbReference type="GeneID" id="87598647"/>
<dbReference type="Pfam" id="PF19486">
    <property type="entry name" value="DUF6022"/>
    <property type="match status" value="1"/>
</dbReference>
<dbReference type="EMBL" id="LILD01000001">
    <property type="protein sequence ID" value="KOO38141.1"/>
    <property type="molecule type" value="Genomic_DNA"/>
</dbReference>
<reference evidence="1" key="1">
    <citation type="submission" date="2015-08" db="EMBL/GenBank/DDBJ databases">
        <title>Complete DNA Sequence of Pseudomonas syringae pv. actinidiae, the Causal Agent of Kiwifruit Canker Disease.</title>
        <authorList>
            <person name="Rikkerink E.H.A."/>
            <person name="Fineran P.C."/>
        </authorList>
    </citation>
    <scope>NUCLEOTIDE SEQUENCE</scope>
    <source>
        <strain evidence="1">DSM 13666</strain>
    </source>
</reference>
<protein>
    <submittedName>
        <fullName evidence="1">Uncharacterized protein</fullName>
    </submittedName>
</protein>
<accession>A0A0M0KH51</accession>
<dbReference type="PATRIC" id="fig|136160.3.peg.1092"/>
<dbReference type="AlphaFoldDB" id="A0A0M0KH51"/>
<gene>
    <name evidence="1" type="ORF">AMD02_04155</name>
</gene>
<organism evidence="1">
    <name type="scientific">Halalkalibacterium halodurans</name>
    <name type="common">Bacillus halodurans</name>
    <dbReference type="NCBI Taxonomy" id="86665"/>
    <lineage>
        <taxon>Bacteria</taxon>
        <taxon>Bacillati</taxon>
        <taxon>Bacillota</taxon>
        <taxon>Bacilli</taxon>
        <taxon>Bacillales</taxon>
        <taxon>Bacillaceae</taxon>
        <taxon>Halalkalibacterium (ex Joshi et al. 2022)</taxon>
    </lineage>
</organism>
<dbReference type="InterPro" id="IPR046064">
    <property type="entry name" value="DUF6022"/>
</dbReference>
<sequence>MTIKISPEMTVEEVGAALQRELDSRWQFVWEKHLDELQKLYPEHGDATYGMYFDKLLPPIWEQVEQQDFYSALEPKEDDYLIGGCLNFRHSMEKEHWGSPGHNIRVFWIVLANQHDEHVGSLLLEIHHSHERFHLPAPPRIRICQETIREKITAHIRQLQEQV</sequence>
<proteinExistence type="predicted"/>